<keyword evidence="2" id="KW-1185">Reference proteome</keyword>
<evidence type="ECO:0000313" key="2">
    <source>
        <dbReference type="Proteomes" id="UP000433788"/>
    </source>
</evidence>
<dbReference type="Pfam" id="PF06097">
    <property type="entry name" value="DUF945"/>
    <property type="match status" value="1"/>
</dbReference>
<proteinExistence type="predicted"/>
<dbReference type="RefSeq" id="WP_153718878.1">
    <property type="nucleotide sequence ID" value="NZ_WJPP01000002.1"/>
</dbReference>
<gene>
    <name evidence="1" type="ORF">GH984_03755</name>
</gene>
<reference evidence="1 2" key="1">
    <citation type="submission" date="2019-11" db="EMBL/GenBank/DDBJ databases">
        <authorList>
            <person name="Zhang X.Y."/>
        </authorList>
    </citation>
    <scope>NUCLEOTIDE SEQUENCE [LARGE SCALE GENOMIC DNA]</scope>
    <source>
        <strain evidence="1 2">C176</strain>
    </source>
</reference>
<protein>
    <submittedName>
        <fullName evidence="1">DUF945 family protein</fullName>
    </submittedName>
</protein>
<dbReference type="Proteomes" id="UP000433788">
    <property type="component" value="Unassembled WGS sequence"/>
</dbReference>
<dbReference type="EMBL" id="WJPP01000002">
    <property type="protein sequence ID" value="MRH77811.1"/>
    <property type="molecule type" value="Genomic_DNA"/>
</dbReference>
<comment type="caution">
    <text evidence="1">The sequence shown here is derived from an EMBL/GenBank/DDBJ whole genome shotgun (WGS) entry which is preliminary data.</text>
</comment>
<evidence type="ECO:0000313" key="1">
    <source>
        <dbReference type="EMBL" id="MRH77811.1"/>
    </source>
</evidence>
<dbReference type="AlphaFoldDB" id="A0A6N7QN31"/>
<organism evidence="1 2">
    <name type="scientific">Spiribacter salilacus</name>
    <dbReference type="NCBI Taxonomy" id="2664894"/>
    <lineage>
        <taxon>Bacteria</taxon>
        <taxon>Pseudomonadati</taxon>
        <taxon>Pseudomonadota</taxon>
        <taxon>Gammaproteobacteria</taxon>
        <taxon>Chromatiales</taxon>
        <taxon>Ectothiorhodospiraceae</taxon>
        <taxon>Spiribacter</taxon>
    </lineage>
</organism>
<sequence length="423" mass="46152">MKQGLRWGLGLLVLIIGGGVAGIPVFTGSMAEMAYRSGIEDMNQRLDANPELSGQIEITQYDRGLYSSSVVTRYSLQNPMLDFDVVQEMQHGFAGARFEGHAIPRGRTREVMEQLGGGDDTIRFNGRYGTEDVEFVVMMDALSGVLDVEPDVQLNLQPLQIDGQMTHTGESVRVDMDWGGLAMRSLSTPDVIEMGQARGQLNAKLIAGDTSLGVWDGDFGLDIARLNANVDEAESFAIEAIALAGRTDVNEQDRIDSRFTLSFESLTSMGMDPIRGSATLRSEGLLVEPLLELANQAEQLGDDAPYERLLADAIAQGVTLYLTEGELAAGPQRRLSADAELVIKPEMADLLRAGLMSFAMLEAMDFEMNVGLDQALANSLPRELGVWLAQMRAFGVLRAQDDRLELNIRLQDGEVLVHGEPWG</sequence>
<accession>A0A6N7QN31</accession>
<name>A0A6N7QN31_9GAMM</name>
<dbReference type="InterPro" id="IPR010352">
    <property type="entry name" value="DUF945"/>
</dbReference>